<dbReference type="InterPro" id="IPR013767">
    <property type="entry name" value="PAS_fold"/>
</dbReference>
<dbReference type="EMBL" id="CP002198">
    <property type="protein sequence ID" value="ADN16101.1"/>
    <property type="molecule type" value="Genomic_DNA"/>
</dbReference>
<dbReference type="Gene3D" id="3.40.50.2300">
    <property type="match status" value="1"/>
</dbReference>
<dbReference type="CDD" id="cd00156">
    <property type="entry name" value="REC"/>
    <property type="match status" value="1"/>
</dbReference>
<dbReference type="InterPro" id="IPR000160">
    <property type="entry name" value="GGDEF_dom"/>
</dbReference>
<dbReference type="eggNOG" id="COG5001">
    <property type="taxonomic scope" value="Bacteria"/>
</dbReference>
<dbReference type="Pfam" id="PF00989">
    <property type="entry name" value="PAS"/>
    <property type="match status" value="1"/>
</dbReference>
<evidence type="ECO:0000259" key="6">
    <source>
        <dbReference type="PROSITE" id="PS50883"/>
    </source>
</evidence>
<dbReference type="SUPFAM" id="SSF141868">
    <property type="entry name" value="EAL domain-like"/>
    <property type="match status" value="1"/>
</dbReference>
<dbReference type="InterPro" id="IPR035919">
    <property type="entry name" value="EAL_sf"/>
</dbReference>
<evidence type="ECO:0000313" key="9">
    <source>
        <dbReference type="Proteomes" id="UP000008206"/>
    </source>
</evidence>
<dbReference type="GO" id="GO:0006355">
    <property type="term" value="P:regulation of DNA-templated transcription"/>
    <property type="evidence" value="ECO:0007669"/>
    <property type="project" value="InterPro"/>
</dbReference>
<dbReference type="SUPFAM" id="SSF55781">
    <property type="entry name" value="GAF domain-like"/>
    <property type="match status" value="1"/>
</dbReference>
<evidence type="ECO:0000259" key="4">
    <source>
        <dbReference type="PROSITE" id="PS50110"/>
    </source>
</evidence>
<protein>
    <submittedName>
        <fullName evidence="8">Response regulator receiver modulated diguanylate cyclase/phosphodiesterase with PAS/PAC sensor(S)</fullName>
    </submittedName>
</protein>
<evidence type="ECO:0000256" key="2">
    <source>
        <dbReference type="ARBA" id="ARBA00022777"/>
    </source>
</evidence>
<dbReference type="AlphaFoldDB" id="E0U814"/>
<proteinExistence type="predicted"/>
<dbReference type="eggNOG" id="COG2203">
    <property type="taxonomic scope" value="Bacteria"/>
</dbReference>
<dbReference type="Gene3D" id="3.30.70.270">
    <property type="match status" value="1"/>
</dbReference>
<dbReference type="InterPro" id="IPR001633">
    <property type="entry name" value="EAL_dom"/>
</dbReference>
<dbReference type="Proteomes" id="UP000008206">
    <property type="component" value="Chromosome"/>
</dbReference>
<dbReference type="FunFam" id="3.30.70.270:FF:000001">
    <property type="entry name" value="Diguanylate cyclase domain protein"/>
    <property type="match status" value="1"/>
</dbReference>
<evidence type="ECO:0000256" key="3">
    <source>
        <dbReference type="PROSITE-ProRule" id="PRU00169"/>
    </source>
</evidence>
<accession>E0U814</accession>
<feature type="domain" description="GGDEF" evidence="7">
    <location>
        <begin position="504"/>
        <end position="637"/>
    </location>
</feature>
<keyword evidence="2" id="KW-0418">Kinase</keyword>
<dbReference type="PROSITE" id="PS50112">
    <property type="entry name" value="PAS"/>
    <property type="match status" value="1"/>
</dbReference>
<evidence type="ECO:0000259" key="5">
    <source>
        <dbReference type="PROSITE" id="PS50112"/>
    </source>
</evidence>
<keyword evidence="3" id="KW-0597">Phosphoprotein</keyword>
<dbReference type="STRING" id="497965.Cyan7822_4183"/>
<dbReference type="Pfam" id="PF01590">
    <property type="entry name" value="GAF"/>
    <property type="match status" value="1"/>
</dbReference>
<dbReference type="InterPro" id="IPR029787">
    <property type="entry name" value="Nucleotide_cyclase"/>
</dbReference>
<dbReference type="SMART" id="SM00065">
    <property type="entry name" value="GAF"/>
    <property type="match status" value="1"/>
</dbReference>
<gene>
    <name evidence="8" type="ordered locus">Cyan7822_4183</name>
</gene>
<dbReference type="FunFam" id="3.20.20.450:FF:000001">
    <property type="entry name" value="Cyclic di-GMP phosphodiesterase yahA"/>
    <property type="match status" value="1"/>
</dbReference>
<feature type="domain" description="PAS" evidence="5">
    <location>
        <begin position="345"/>
        <end position="415"/>
    </location>
</feature>
<feature type="domain" description="EAL" evidence="6">
    <location>
        <begin position="646"/>
        <end position="902"/>
    </location>
</feature>
<dbReference type="PANTHER" id="PTHR44757">
    <property type="entry name" value="DIGUANYLATE CYCLASE DGCP"/>
    <property type="match status" value="1"/>
</dbReference>
<dbReference type="InterPro" id="IPR043128">
    <property type="entry name" value="Rev_trsase/Diguanyl_cyclase"/>
</dbReference>
<dbReference type="CDD" id="cd01948">
    <property type="entry name" value="EAL"/>
    <property type="match status" value="1"/>
</dbReference>
<dbReference type="KEGG" id="cyj:Cyan7822_4183"/>
<dbReference type="GO" id="GO:0000160">
    <property type="term" value="P:phosphorelay signal transduction system"/>
    <property type="evidence" value="ECO:0007669"/>
    <property type="project" value="InterPro"/>
</dbReference>
<feature type="modified residue" description="4-aspartylphosphate" evidence="3">
    <location>
        <position position="71"/>
    </location>
</feature>
<dbReference type="Gene3D" id="3.20.20.450">
    <property type="entry name" value="EAL domain"/>
    <property type="match status" value="1"/>
</dbReference>
<dbReference type="GO" id="GO:0016301">
    <property type="term" value="F:kinase activity"/>
    <property type="evidence" value="ECO:0007669"/>
    <property type="project" value="UniProtKB-KW"/>
</dbReference>
<evidence type="ECO:0000259" key="7">
    <source>
        <dbReference type="PROSITE" id="PS50887"/>
    </source>
</evidence>
<dbReference type="CDD" id="cd01949">
    <property type="entry name" value="GGDEF"/>
    <property type="match status" value="1"/>
</dbReference>
<dbReference type="PROSITE" id="PS50887">
    <property type="entry name" value="GGDEF"/>
    <property type="match status" value="1"/>
</dbReference>
<name>E0U814_GLOV7</name>
<dbReference type="HOGENOM" id="CLU_000445_70_50_3"/>
<dbReference type="RefSeq" id="WP_013324164.1">
    <property type="nucleotide sequence ID" value="NC_014501.1"/>
</dbReference>
<dbReference type="Gene3D" id="3.30.450.40">
    <property type="match status" value="1"/>
</dbReference>
<dbReference type="SUPFAM" id="SSF55785">
    <property type="entry name" value="PYP-like sensor domain (PAS domain)"/>
    <property type="match status" value="1"/>
</dbReference>
<dbReference type="InterPro" id="IPR003018">
    <property type="entry name" value="GAF"/>
</dbReference>
<dbReference type="PROSITE" id="PS50883">
    <property type="entry name" value="EAL"/>
    <property type="match status" value="1"/>
</dbReference>
<dbReference type="Pfam" id="PF00990">
    <property type="entry name" value="GGDEF"/>
    <property type="match status" value="1"/>
</dbReference>
<dbReference type="Gene3D" id="3.30.450.20">
    <property type="entry name" value="PAS domain"/>
    <property type="match status" value="1"/>
</dbReference>
<dbReference type="InterPro" id="IPR011006">
    <property type="entry name" value="CheY-like_superfamily"/>
</dbReference>
<dbReference type="PROSITE" id="PS50110">
    <property type="entry name" value="RESPONSE_REGULATORY"/>
    <property type="match status" value="1"/>
</dbReference>
<dbReference type="Pfam" id="PF00072">
    <property type="entry name" value="Response_reg"/>
    <property type="match status" value="1"/>
</dbReference>
<keyword evidence="9" id="KW-1185">Reference proteome</keyword>
<evidence type="ECO:0000313" key="8">
    <source>
        <dbReference type="EMBL" id="ADN16101.1"/>
    </source>
</evidence>
<dbReference type="InterPro" id="IPR029016">
    <property type="entry name" value="GAF-like_dom_sf"/>
</dbReference>
<dbReference type="SUPFAM" id="SSF52172">
    <property type="entry name" value="CheY-like"/>
    <property type="match status" value="1"/>
</dbReference>
<dbReference type="SMART" id="SM00052">
    <property type="entry name" value="EAL"/>
    <property type="match status" value="1"/>
</dbReference>
<dbReference type="SUPFAM" id="SSF55073">
    <property type="entry name" value="Nucleotide cyclase"/>
    <property type="match status" value="1"/>
</dbReference>
<dbReference type="NCBIfam" id="TIGR00254">
    <property type="entry name" value="GGDEF"/>
    <property type="match status" value="1"/>
</dbReference>
<evidence type="ECO:0000256" key="1">
    <source>
        <dbReference type="ARBA" id="ARBA00022679"/>
    </source>
</evidence>
<dbReference type="InterPro" id="IPR001789">
    <property type="entry name" value="Sig_transdc_resp-reg_receiver"/>
</dbReference>
<reference evidence="9" key="1">
    <citation type="journal article" date="2011" name="MBio">
        <title>Novel metabolic attributes of the genus Cyanothece, comprising a group of unicellular nitrogen-fixing Cyanobacteria.</title>
        <authorList>
            <person name="Bandyopadhyay A."/>
            <person name="Elvitigala T."/>
            <person name="Welsh E."/>
            <person name="Stockel J."/>
            <person name="Liberton M."/>
            <person name="Min H."/>
            <person name="Sherman L.A."/>
            <person name="Pakrasi H.B."/>
        </authorList>
    </citation>
    <scope>NUCLEOTIDE SEQUENCE [LARGE SCALE GENOMIC DNA]</scope>
    <source>
        <strain evidence="9">PCC 7822</strain>
    </source>
</reference>
<feature type="domain" description="Response regulatory" evidence="4">
    <location>
        <begin position="20"/>
        <end position="136"/>
    </location>
</feature>
<keyword evidence="1" id="KW-0808">Transferase</keyword>
<dbReference type="SMART" id="SM00091">
    <property type="entry name" value="PAS"/>
    <property type="match status" value="1"/>
</dbReference>
<dbReference type="InterPro" id="IPR000014">
    <property type="entry name" value="PAS"/>
</dbReference>
<dbReference type="InterPro" id="IPR035965">
    <property type="entry name" value="PAS-like_dom_sf"/>
</dbReference>
<dbReference type="SMART" id="SM00267">
    <property type="entry name" value="GGDEF"/>
    <property type="match status" value="1"/>
</dbReference>
<sequence length="905" mass="103767">MSERSPLGAQPLLKKSSPLKLLILEDLREDIELIVLSLQTAGLIFTYDVVETSALYHKYLQENSYDAVLADYRLPEFNGLTAFRLLQESTQEIPFILVTGSLGEEGAVECLRAGMTDYVLKERLFRLPTVLSRALEEFELRRQRQEAIDQIQATAKREAIINRIVQAIREKLELEIILPTTVNELHQALQVSRCIIFQPDLEQQMRIQYVSAELVRSPSESTREGHSLLGIYCNFYRHYGADLAKGEAVVINKIDDHLPPELQAIARTYQVRSLLLIPLLYQQCYLGGIALHQCDYQREWTDNEIALVKTIADHCAIAIHHTQLYQQAQTELAQRQRVEMTLRQSERRFRALIENAADIIVILDAQLRFSYLSPSVERILGYHSHELMHTSIFTLIHPDEAAEFTKALNRIIENPATTLNPLEYRIRTYHNTWLIVETLLSNLLNDPCVQGIVLNCHEITQRKQIEAQLRHDALHDTLTGFPNRALLMDRLAQAIKREKRRFGSNFAVLFLDLDRFKLLNDSLGHLIGDELLVAFAERLQQVRRSTDTIARLGGDEFVILLEDLCKVEEAILVAERINQVLSSSFIIDQQEVFITASIGVAFSAYRYQQPAQILRDADTAMYYAKNRGRARYEVFDPSMHIHALRQLHLENDLRRAIERDELVVYYQPIISLTTGSLQGVEALVRWRHPQQGMVSPAEFIPIAEETGLIVALDQWVLNAACEQMRLWQQEYPYLEPITVSVNLSGRQFSQPDLIKKIDSILNQTGLEGKYLKLEITETVLIENPNSAAEMLQQLIERKIQVCLDDFGTGYSSLGYLHRFPLDILKIDRSFVSNIEQNRSNSSIIRTIITLARELGIRVIAEGVETQEQRLFLQSLGCHYGQGYWFSPPIDSTKLSNLMTNKLHTW</sequence>
<dbReference type="Pfam" id="PF00563">
    <property type="entry name" value="EAL"/>
    <property type="match status" value="1"/>
</dbReference>
<dbReference type="CDD" id="cd00130">
    <property type="entry name" value="PAS"/>
    <property type="match status" value="1"/>
</dbReference>
<dbReference type="InterPro" id="IPR052155">
    <property type="entry name" value="Biofilm_reg_signaling"/>
</dbReference>
<organism evidence="8 9">
    <name type="scientific">Gloeothece verrucosa (strain PCC 7822)</name>
    <name type="common">Cyanothece sp. (strain PCC 7822)</name>
    <dbReference type="NCBI Taxonomy" id="497965"/>
    <lineage>
        <taxon>Bacteria</taxon>
        <taxon>Bacillati</taxon>
        <taxon>Cyanobacteriota</taxon>
        <taxon>Cyanophyceae</taxon>
        <taxon>Oscillatoriophycideae</taxon>
        <taxon>Chroococcales</taxon>
        <taxon>Aphanothecaceae</taxon>
        <taxon>Gloeothece</taxon>
        <taxon>Gloeothece verrucosa</taxon>
    </lineage>
</organism>
<dbReference type="OrthoDB" id="442691at2"/>
<dbReference type="NCBIfam" id="TIGR00229">
    <property type="entry name" value="sensory_box"/>
    <property type="match status" value="1"/>
</dbReference>
<dbReference type="PANTHER" id="PTHR44757:SF2">
    <property type="entry name" value="BIOFILM ARCHITECTURE MAINTENANCE PROTEIN MBAA"/>
    <property type="match status" value="1"/>
</dbReference>
<dbReference type="SMART" id="SM00448">
    <property type="entry name" value="REC"/>
    <property type="match status" value="1"/>
</dbReference>